<gene>
    <name evidence="1" type="ORF">UFOVP233_1</name>
</gene>
<protein>
    <submittedName>
        <fullName evidence="1">Uncharacterized protein</fullName>
    </submittedName>
</protein>
<organism evidence="1">
    <name type="scientific">uncultured Caudovirales phage</name>
    <dbReference type="NCBI Taxonomy" id="2100421"/>
    <lineage>
        <taxon>Viruses</taxon>
        <taxon>Duplodnaviria</taxon>
        <taxon>Heunggongvirae</taxon>
        <taxon>Uroviricota</taxon>
        <taxon>Caudoviricetes</taxon>
        <taxon>Peduoviridae</taxon>
        <taxon>Maltschvirus</taxon>
        <taxon>Maltschvirus maltsch</taxon>
    </lineage>
</organism>
<evidence type="ECO:0000313" key="1">
    <source>
        <dbReference type="EMBL" id="CAB5220188.1"/>
    </source>
</evidence>
<proteinExistence type="predicted"/>
<sequence length="52" mass="5853">MSEAIYKIGLVFVLLLIWATAKSAEYNASEAHKHAHELACYVGDIELCKYHT</sequence>
<feature type="non-terminal residue" evidence="1">
    <location>
        <position position="52"/>
    </location>
</feature>
<accession>A0A6J7WTP9</accession>
<dbReference type="EMBL" id="LR798285">
    <property type="protein sequence ID" value="CAB5220188.1"/>
    <property type="molecule type" value="Genomic_DNA"/>
</dbReference>
<reference evidence="1" key="1">
    <citation type="submission" date="2020-05" db="EMBL/GenBank/DDBJ databases">
        <authorList>
            <person name="Chiriac C."/>
            <person name="Salcher M."/>
            <person name="Ghai R."/>
            <person name="Kavagutti S V."/>
        </authorList>
    </citation>
    <scope>NUCLEOTIDE SEQUENCE</scope>
</reference>
<name>A0A6J7WTP9_9CAUD</name>